<proteinExistence type="predicted"/>
<gene>
    <name evidence="10" type="ORF">SAMN05216262_10492</name>
</gene>
<dbReference type="InterPro" id="IPR001759">
    <property type="entry name" value="PTX_dom"/>
</dbReference>
<evidence type="ECO:0000313" key="11">
    <source>
        <dbReference type="Proteomes" id="UP000199297"/>
    </source>
</evidence>
<evidence type="ECO:0000259" key="8">
    <source>
        <dbReference type="SMART" id="SM00159"/>
    </source>
</evidence>
<dbReference type="Pfam" id="PF00354">
    <property type="entry name" value="Pentaxin"/>
    <property type="match status" value="1"/>
</dbReference>
<feature type="domain" description="Pentraxin (PTX)" evidence="8">
    <location>
        <begin position="466"/>
        <end position="663"/>
    </location>
</feature>
<dbReference type="PRINTS" id="PR00895">
    <property type="entry name" value="PENTAXIN"/>
</dbReference>
<dbReference type="SMART" id="SM00560">
    <property type="entry name" value="LamGL"/>
    <property type="match status" value="1"/>
</dbReference>
<evidence type="ECO:0000256" key="7">
    <source>
        <dbReference type="SAM" id="SignalP"/>
    </source>
</evidence>
<dbReference type="InterPro" id="IPR051360">
    <property type="entry name" value="Neuronal_Pentraxin_Related"/>
</dbReference>
<reference evidence="11" key="1">
    <citation type="submission" date="2016-10" db="EMBL/GenBank/DDBJ databases">
        <authorList>
            <person name="Varghese N."/>
            <person name="Submissions S."/>
        </authorList>
    </citation>
    <scope>NUCLEOTIDE SEQUENCE [LARGE SCALE GENOMIC DNA]</scope>
    <source>
        <strain evidence="11">CGMCC 1.9127</strain>
    </source>
</reference>
<dbReference type="Proteomes" id="UP000199297">
    <property type="component" value="Unassembled WGS sequence"/>
</dbReference>
<dbReference type="SMART" id="SM00159">
    <property type="entry name" value="PTX"/>
    <property type="match status" value="1"/>
</dbReference>
<keyword evidence="11" id="KW-1185">Reference proteome</keyword>
<evidence type="ECO:0000256" key="4">
    <source>
        <dbReference type="ARBA" id="ARBA00022837"/>
    </source>
</evidence>
<dbReference type="STRING" id="641665.GCA_002104455_02915"/>
<keyword evidence="4" id="KW-0106">Calcium</keyword>
<feature type="chain" id="PRO_5011605136" evidence="7">
    <location>
        <begin position="19"/>
        <end position="1611"/>
    </location>
</feature>
<evidence type="ECO:0000313" key="10">
    <source>
        <dbReference type="EMBL" id="SEK95629.1"/>
    </source>
</evidence>
<dbReference type="OrthoDB" id="9790247at2"/>
<organism evidence="10 11">
    <name type="scientific">Colwellia chukchiensis</name>
    <dbReference type="NCBI Taxonomy" id="641665"/>
    <lineage>
        <taxon>Bacteria</taxon>
        <taxon>Pseudomonadati</taxon>
        <taxon>Pseudomonadota</taxon>
        <taxon>Gammaproteobacteria</taxon>
        <taxon>Alteromonadales</taxon>
        <taxon>Colwelliaceae</taxon>
        <taxon>Colwellia</taxon>
    </lineage>
</organism>
<dbReference type="InterPro" id="IPR013320">
    <property type="entry name" value="ConA-like_dom_sf"/>
</dbReference>
<accession>A0A1H7L9I3</accession>
<dbReference type="PANTHER" id="PTHR19277">
    <property type="entry name" value="PENTRAXIN"/>
    <property type="match status" value="1"/>
</dbReference>
<keyword evidence="6" id="KW-0325">Glycoprotein</keyword>
<keyword evidence="5" id="KW-1015">Disulfide bond</keyword>
<dbReference type="SUPFAM" id="SSF49899">
    <property type="entry name" value="Concanavalin A-like lectins/glucanases"/>
    <property type="match status" value="3"/>
</dbReference>
<dbReference type="Pfam" id="PF20419">
    <property type="entry name" value="DUF6701"/>
    <property type="match status" value="1"/>
</dbReference>
<protein>
    <submittedName>
        <fullName evidence="10">Pentaxin family protein</fullName>
    </submittedName>
</protein>
<keyword evidence="2" id="KW-0479">Metal-binding</keyword>
<evidence type="ECO:0000256" key="5">
    <source>
        <dbReference type="ARBA" id="ARBA00023157"/>
    </source>
</evidence>
<evidence type="ECO:0000256" key="1">
    <source>
        <dbReference type="ARBA" id="ARBA00001913"/>
    </source>
</evidence>
<dbReference type="EMBL" id="FOBI01000004">
    <property type="protein sequence ID" value="SEK95629.1"/>
    <property type="molecule type" value="Genomic_DNA"/>
</dbReference>
<dbReference type="InterPro" id="IPR046524">
    <property type="entry name" value="DUF6701"/>
</dbReference>
<dbReference type="InterPro" id="IPR006558">
    <property type="entry name" value="LamG-like"/>
</dbReference>
<dbReference type="RefSeq" id="WP_085284438.1">
    <property type="nucleotide sequence ID" value="NZ_FOBI01000004.1"/>
</dbReference>
<evidence type="ECO:0000256" key="2">
    <source>
        <dbReference type="ARBA" id="ARBA00022723"/>
    </source>
</evidence>
<feature type="domain" description="LamG-like jellyroll fold" evidence="9">
    <location>
        <begin position="727"/>
        <end position="853"/>
    </location>
</feature>
<feature type="signal peptide" evidence="7">
    <location>
        <begin position="1"/>
        <end position="18"/>
    </location>
</feature>
<evidence type="ECO:0000256" key="3">
    <source>
        <dbReference type="ARBA" id="ARBA00022729"/>
    </source>
</evidence>
<dbReference type="GO" id="GO:0046872">
    <property type="term" value="F:metal ion binding"/>
    <property type="evidence" value="ECO:0007669"/>
    <property type="project" value="UniProtKB-KW"/>
</dbReference>
<evidence type="ECO:0000259" key="9">
    <source>
        <dbReference type="SMART" id="SM00560"/>
    </source>
</evidence>
<name>A0A1H7L9I3_9GAMM</name>
<evidence type="ECO:0000256" key="6">
    <source>
        <dbReference type="ARBA" id="ARBA00023180"/>
    </source>
</evidence>
<keyword evidence="3 7" id="KW-0732">Signal</keyword>
<dbReference type="Pfam" id="PF13385">
    <property type="entry name" value="Laminin_G_3"/>
    <property type="match status" value="2"/>
</dbReference>
<comment type="cofactor">
    <cofactor evidence="1">
        <name>Ca(2+)</name>
        <dbReference type="ChEBI" id="CHEBI:29108"/>
    </cofactor>
</comment>
<dbReference type="PANTHER" id="PTHR19277:SF125">
    <property type="entry name" value="B6"/>
    <property type="match status" value="1"/>
</dbReference>
<sequence>MMRFVFLIFLLMPLLVSAATSSTDYDFANRSPGHDIFAYYGISGTQLATTNNTPSNLFSTADYSDIAANDNTFHRLNNKRNNSYPALRFQVHIDENASKLQEIEIFWNGRAVNANNGRTDGARLYIWNFDRNRYELATSASSSAEVSLSHSLTSNLANYVGNNNEIIVYLVSEDKTSGKKSNQIGTDYFRVTITHTRSDPASILANFQFDECAYTGAASEVIDQSGNYSGSSHNNVNTSTNAKIVKALNISNGQQHVQTRIPLPASYSVSTWFKKPTDTNGNRYFILGAMENGGDLLYLDRNNDWRWGVYEGSSSTVRNGNYSFNNLNNDWHHMVLVYSNNTTSLYINGGFIETINLAPSGTLKFIGTSFDDVASANPQGFRAPLDEFMVFSGELSAAEISSIYAQQNSGNNYDGSARAITSCAMAIANFKFDELSYADVANEVLDSIGTYHGQAKNAQTAPGKVCRALDLTASGTKDYVILDAGALDNQSEFSISLWAKTAKTDAQSIVSGASAGSHNELIMWFTSHTKFRPFLQNSQNGTLPITTIAGDTWRHLVWTQGNNQSCLFIDTVAQGCLNQATNLLDIQSLILGQEQDSVGNRFDASQAFNGLLDELVIFDGVIDQDKINQIYNYQNNGLGLNGEQISCPSALVAQYSMESVLWQGSQGEVIDETGRFNGQALSAVTANTTPALTGNPGTCRYGSFDGVDDYIEVPDTGANNFLLDLPKALSVSVWINPTALPSSGLKTIISKDENYEFHLLQSGEIHWWWQTHSFSTSGANITAGNWYHIAITYENGRQVIYVNGVAKGTRNFTGELILNDDPLQIGQDQGIASRFFAGFIDEVHIYDGALSASEVNDIYNKRHACAEPAIHHYEIVHDGNGLTCAAEPITIKACTNSSCSTLSTEPVSLDFTLSSATAGNVIKASPTFTGSTNVSFNHSTAELVSLSINGATITATHPIKCTGAGASCDMTFTDAGFRFLYGDNNSETIDHQSAGKVFAEVVKLQAVKNNNGVCEGIFAGSVSVSLAQQNVSPNLAYNAGLALQASGTNIAKYPAFTDNINLTFSQDSTAVIPNISYLDAGQIRLHAKYANANINLVGSSNDFWVKPERFIMQASNASGDLTGSNALSAVTHKAGADFNFSVSAVNAHGDITQNYRQSDGQLQLKVARVAPLGNAIDGQFNFASGQTLTTSTAAAFQDVSLSSFSAAEKGKSSYGQAQYNEVGVIQVDVQDINYGGLGANKGLVSAADLTIGRFTPAYFKQTVKAEHQGRLDAYHSAVASCAIADWAYSGQLTTGGKGAISYSLEPKITITSYNTQGQITKNYTLGEPEGFMKLQASGVEITLPSHDDVQLQVGNVAGDFVALTATMSTGSLSESRAADNSLLAGEWLYTFDADDHFSYVHDDTALLAPFAANIPFLTKQITDQDGISLQADAVTSLVLPEATEKLVTEGVKIHFGRMVLANSYGSENAQLRAQAAIEVFDGTNFTVHDQESCLTPQMGAKKSGAKYSGNMNLWEYRLIDINSDAIQVGDTQASVAGTFKAGIQNRLLFSAPGKQGLLEWEYEVPSWLKFKWDTIDNNSDGNYYDDNPSALLNFGVYRGNDRIISWREVSN</sequence>
<dbReference type="Gene3D" id="2.60.120.200">
    <property type="match status" value="3"/>
</dbReference>